<proteinExistence type="predicted"/>
<evidence type="ECO:0000313" key="1">
    <source>
        <dbReference type="EMBL" id="GII92185.1"/>
    </source>
</evidence>
<dbReference type="AlphaFoldDB" id="A0A919RE28"/>
<protein>
    <submittedName>
        <fullName evidence="1">Uncharacterized protein</fullName>
    </submittedName>
</protein>
<gene>
    <name evidence="1" type="ORF">Ssi02_24160</name>
</gene>
<organism evidence="1 2">
    <name type="scientific">Sinosporangium siamense</name>
    <dbReference type="NCBI Taxonomy" id="1367973"/>
    <lineage>
        <taxon>Bacteria</taxon>
        <taxon>Bacillati</taxon>
        <taxon>Actinomycetota</taxon>
        <taxon>Actinomycetes</taxon>
        <taxon>Streptosporangiales</taxon>
        <taxon>Streptosporangiaceae</taxon>
        <taxon>Sinosporangium</taxon>
    </lineage>
</organism>
<name>A0A919RE28_9ACTN</name>
<reference evidence="1" key="1">
    <citation type="submission" date="2021-01" db="EMBL/GenBank/DDBJ databases">
        <title>Whole genome shotgun sequence of Sinosporangium siamense NBRC 109515.</title>
        <authorList>
            <person name="Komaki H."/>
            <person name="Tamura T."/>
        </authorList>
    </citation>
    <scope>NUCLEOTIDE SEQUENCE</scope>
    <source>
        <strain evidence="1">NBRC 109515</strain>
    </source>
</reference>
<accession>A0A919RE28</accession>
<dbReference type="EMBL" id="BOOW01000014">
    <property type="protein sequence ID" value="GII92185.1"/>
    <property type="molecule type" value="Genomic_DNA"/>
</dbReference>
<dbReference type="Proteomes" id="UP000606172">
    <property type="component" value="Unassembled WGS sequence"/>
</dbReference>
<comment type="caution">
    <text evidence="1">The sequence shown here is derived from an EMBL/GenBank/DDBJ whole genome shotgun (WGS) entry which is preliminary data.</text>
</comment>
<dbReference type="RefSeq" id="WP_204024774.1">
    <property type="nucleotide sequence ID" value="NZ_BOOW01000014.1"/>
</dbReference>
<evidence type="ECO:0000313" key="2">
    <source>
        <dbReference type="Proteomes" id="UP000606172"/>
    </source>
</evidence>
<sequence>MWDMEPPEDGNFSSPSFDEIVAAGENDDLKAIRQIDHRVWWNAGMIGSWRAESERISERLCQDGEAKRTSGDHEAEGER</sequence>
<keyword evidence="2" id="KW-1185">Reference proteome</keyword>